<feature type="compositionally biased region" description="Basic and acidic residues" evidence="1">
    <location>
        <begin position="49"/>
        <end position="58"/>
    </location>
</feature>
<name>A0A848FE54_9BURK</name>
<dbReference type="EMBL" id="JABBFW010000020">
    <property type="protein sequence ID" value="NML17582.1"/>
    <property type="molecule type" value="Genomic_DNA"/>
</dbReference>
<evidence type="ECO:0000313" key="4">
    <source>
        <dbReference type="Proteomes" id="UP000574067"/>
    </source>
</evidence>
<keyword evidence="4" id="KW-1185">Reference proteome</keyword>
<comment type="caution">
    <text evidence="3">The sequence shown here is derived from an EMBL/GenBank/DDBJ whole genome shotgun (WGS) entry which is preliminary data.</text>
</comment>
<dbReference type="AlphaFoldDB" id="A0A848FE54"/>
<evidence type="ECO:0000256" key="1">
    <source>
        <dbReference type="SAM" id="MobiDB-lite"/>
    </source>
</evidence>
<dbReference type="InterPro" id="IPR036188">
    <property type="entry name" value="FAD/NAD-bd_sf"/>
</dbReference>
<protein>
    <submittedName>
        <fullName evidence="3">NAD(P)-binding protein</fullName>
    </submittedName>
</protein>
<feature type="region of interest" description="Disordered" evidence="1">
    <location>
        <begin position="1"/>
        <end position="114"/>
    </location>
</feature>
<dbReference type="InterPro" id="IPR002937">
    <property type="entry name" value="Amino_oxidase"/>
</dbReference>
<accession>A0A848FE54</accession>
<feature type="compositionally biased region" description="Pro residues" evidence="1">
    <location>
        <begin position="68"/>
        <end position="77"/>
    </location>
</feature>
<feature type="compositionally biased region" description="Low complexity" evidence="1">
    <location>
        <begin position="78"/>
        <end position="103"/>
    </location>
</feature>
<evidence type="ECO:0000313" key="3">
    <source>
        <dbReference type="EMBL" id="NML17582.1"/>
    </source>
</evidence>
<dbReference type="GO" id="GO:0016491">
    <property type="term" value="F:oxidoreductase activity"/>
    <property type="evidence" value="ECO:0007669"/>
    <property type="project" value="InterPro"/>
</dbReference>
<dbReference type="PANTHER" id="PTHR42923:SF47">
    <property type="entry name" value="BLR3003 PROTEIN"/>
    <property type="match status" value="1"/>
</dbReference>
<feature type="domain" description="Amine oxidase" evidence="2">
    <location>
        <begin position="130"/>
        <end position="561"/>
    </location>
</feature>
<sequence length="596" mass="64058">MAGNGVQKAHGPVCSSGRAGSGGPRHGSRQAQPLGQAPSGGQFRNVGCRRRDAARPLEEAAALAHTHPTPPDAPLSPSPELSAGRCGAAGPGPAARASLGPRAPQRRRTESPALSAAPYDADVLIAGAGVAGLSCGAALADAGLKVCVLERDALPGGRAASWPDLVTGDVVDIGPHVLISDHLNFRALLRRLGTEDDIAWQPQPLITLLDAGRRIPVSIWRHLPPPLHGLPALPKALRCIGVRDLLSNLRVVWHAARLREADLEPLDGMDAMRYLRQLGASERSIEWFWTSATMALLNVPLQQCSAAALMRVYRVMQGRSDYCFGFPKVGLAALYAPGCRARIEAAGGRVLLRTPVARAHVEAGHFRAFELEDGSLLRAPAAVLALPPQAYRRDFLNVPWPALSHAAHLFEPARYISVYLWLDRPVTKERFWARTWATRDLNTDFYVLSNIRPHTHGGTLVACNSIHVRLAWDWSDEELVQRSLQEVADFAPLAAQARLLHARVHRIPMAVPCPMPGTERARLPAQTPFAGLWLAGDWTRTALPASMESAARSGALAAEAVAASFGHELQLAIPVPRPTGVMALLERLPATPVKAV</sequence>
<reference evidence="3 4" key="1">
    <citation type="submission" date="2020-04" db="EMBL/GenBank/DDBJ databases">
        <title>Azohydromonas sp. isolated from soil.</title>
        <authorList>
            <person name="Dahal R.H."/>
        </authorList>
    </citation>
    <scope>NUCLEOTIDE SEQUENCE [LARGE SCALE GENOMIC DNA]</scope>
    <source>
        <strain evidence="3 4">G-1-1-14</strain>
    </source>
</reference>
<organism evidence="3 4">
    <name type="scientific">Azohydromonas caseinilytica</name>
    <dbReference type="NCBI Taxonomy" id="2728836"/>
    <lineage>
        <taxon>Bacteria</taxon>
        <taxon>Pseudomonadati</taxon>
        <taxon>Pseudomonadota</taxon>
        <taxon>Betaproteobacteria</taxon>
        <taxon>Burkholderiales</taxon>
        <taxon>Sphaerotilaceae</taxon>
        <taxon>Azohydromonas</taxon>
    </lineage>
</organism>
<dbReference type="PANTHER" id="PTHR42923">
    <property type="entry name" value="PROTOPORPHYRINOGEN OXIDASE"/>
    <property type="match status" value="1"/>
</dbReference>
<evidence type="ECO:0000259" key="2">
    <source>
        <dbReference type="Pfam" id="PF01593"/>
    </source>
</evidence>
<dbReference type="Proteomes" id="UP000574067">
    <property type="component" value="Unassembled WGS sequence"/>
</dbReference>
<dbReference type="SUPFAM" id="SSF51905">
    <property type="entry name" value="FAD/NAD(P)-binding domain"/>
    <property type="match status" value="1"/>
</dbReference>
<dbReference type="Pfam" id="PF01593">
    <property type="entry name" value="Amino_oxidase"/>
    <property type="match status" value="1"/>
</dbReference>
<dbReference type="InterPro" id="IPR050464">
    <property type="entry name" value="Zeta_carotene_desat/Oxidored"/>
</dbReference>
<gene>
    <name evidence="3" type="ORF">HHL10_21675</name>
</gene>
<proteinExistence type="predicted"/>
<dbReference type="Gene3D" id="3.50.50.60">
    <property type="entry name" value="FAD/NAD(P)-binding domain"/>
    <property type="match status" value="1"/>
</dbReference>